<comment type="similarity">
    <text evidence="1 2">Belongs to the flagella basal body rod proteins family.</text>
</comment>
<dbReference type="RefSeq" id="WP_066053096.1">
    <property type="nucleotide sequence ID" value="NZ_CP014223.1"/>
</dbReference>
<evidence type="ECO:0000313" key="6">
    <source>
        <dbReference type="EMBL" id="AMJ42378.1"/>
    </source>
</evidence>
<evidence type="ECO:0000313" key="7">
    <source>
        <dbReference type="EMBL" id="SHF00783.1"/>
    </source>
</evidence>
<dbReference type="Pfam" id="PF06429">
    <property type="entry name" value="Flg_bbr_C"/>
    <property type="match status" value="1"/>
</dbReference>
<dbReference type="PANTHER" id="PTHR30435">
    <property type="entry name" value="FLAGELLAR PROTEIN"/>
    <property type="match status" value="1"/>
</dbReference>
<dbReference type="InterPro" id="IPR010930">
    <property type="entry name" value="Flg_bb/hook_C_dom"/>
</dbReference>
<organism evidence="7 9">
    <name type="scientific">Anaerotignum propionicum DSM 1682</name>
    <dbReference type="NCBI Taxonomy" id="991789"/>
    <lineage>
        <taxon>Bacteria</taxon>
        <taxon>Bacillati</taxon>
        <taxon>Bacillota</taxon>
        <taxon>Clostridia</taxon>
        <taxon>Lachnospirales</taxon>
        <taxon>Anaerotignaceae</taxon>
        <taxon>Anaerotignum</taxon>
    </lineage>
</organism>
<dbReference type="NCBIfam" id="TIGR03506">
    <property type="entry name" value="FlgEFG_subfam"/>
    <property type="match status" value="1"/>
</dbReference>
<dbReference type="PROSITE" id="PS00588">
    <property type="entry name" value="FLAGELLA_BB_ROD"/>
    <property type="match status" value="1"/>
</dbReference>
<reference evidence="9" key="3">
    <citation type="submission" date="2016-11" db="EMBL/GenBank/DDBJ databases">
        <authorList>
            <person name="Jaros S."/>
            <person name="Januszkiewicz K."/>
            <person name="Wedrychowicz H."/>
        </authorList>
    </citation>
    <scope>NUCLEOTIDE SEQUENCE [LARGE SCALE GENOMIC DNA]</scope>
    <source>
        <strain evidence="9">DSM 1682</strain>
    </source>
</reference>
<feature type="domain" description="Flagellar basal-body/hook protein C-terminal" evidence="4">
    <location>
        <begin position="211"/>
        <end position="255"/>
    </location>
</feature>
<evidence type="ECO:0000256" key="2">
    <source>
        <dbReference type="RuleBase" id="RU362116"/>
    </source>
</evidence>
<dbReference type="Pfam" id="PF22692">
    <property type="entry name" value="LlgE_F_G_D1"/>
    <property type="match status" value="1"/>
</dbReference>
<dbReference type="Proteomes" id="UP000184204">
    <property type="component" value="Unassembled WGS sequence"/>
</dbReference>
<evidence type="ECO:0000256" key="1">
    <source>
        <dbReference type="ARBA" id="ARBA00009677"/>
    </source>
</evidence>
<reference evidence="7" key="4">
    <citation type="submission" date="2016-11" db="EMBL/GenBank/DDBJ databases">
        <authorList>
            <person name="Varghese N."/>
            <person name="Submissions S."/>
        </authorList>
    </citation>
    <scope>NUCLEOTIDE SEQUENCE</scope>
    <source>
        <strain evidence="7">DSM 1682</strain>
    </source>
</reference>
<sequence length="256" mass="28016">MEMSFYNGKVGAAAQQTKLDVVANNIANVNTAGYKTKNQSFSDLMYNNMAGKDGLESKVKVGSGAKADRTSISFEKGSTNLSSSDLDFTIEGRGFFALQNPQTKKYCYTTNGSFVLSQKEDGFYLTSKEGYFVIGESGNPIKIKTDDGNLTEEETDKDGNPLDGETVSVKDAKPAVFDFPRTEGMLSIGDTNFVPVEKNGKPFLVEARVTSGSFEGSNVDISKEFVKVIEAQRAYQYSLRVVQTTDEIQNLVNNLR</sequence>
<dbReference type="Pfam" id="PF00460">
    <property type="entry name" value="Flg_bb_rod"/>
    <property type="match status" value="1"/>
</dbReference>
<protein>
    <submittedName>
        <fullName evidence="7">Flagellar basal-body rod protein FlgG</fullName>
    </submittedName>
</protein>
<keyword evidence="7" id="KW-0969">Cilium</keyword>
<accession>A0A110A7M5</accession>
<dbReference type="InterPro" id="IPR020013">
    <property type="entry name" value="Flagellar_FlgE/F/G"/>
</dbReference>
<keyword evidence="7" id="KW-0282">Flagellum</keyword>
<evidence type="ECO:0000259" key="3">
    <source>
        <dbReference type="Pfam" id="PF00460"/>
    </source>
</evidence>
<dbReference type="GO" id="GO:0009425">
    <property type="term" value="C:bacterial-type flagellum basal body"/>
    <property type="evidence" value="ECO:0007669"/>
    <property type="project" value="UniProtKB-SubCell"/>
</dbReference>
<evidence type="ECO:0000259" key="4">
    <source>
        <dbReference type="Pfam" id="PF06429"/>
    </source>
</evidence>
<feature type="domain" description="Flagellar basal body rod protein N-terminal" evidence="3">
    <location>
        <begin position="6"/>
        <end position="35"/>
    </location>
</feature>
<dbReference type="EMBL" id="FQUA01000013">
    <property type="protein sequence ID" value="SHF00783.1"/>
    <property type="molecule type" value="Genomic_DNA"/>
</dbReference>
<reference evidence="6 8" key="1">
    <citation type="journal article" date="2016" name="Genome Announc.">
        <title>Complete Genome Sequence of the Amino Acid-Fermenting Clostridium propionicum X2 (DSM 1682).</title>
        <authorList>
            <person name="Poehlein A."/>
            <person name="Schlien K."/>
            <person name="Chowdhury N.P."/>
            <person name="Gottschalk G."/>
            <person name="Buckel W."/>
            <person name="Daniel R."/>
        </authorList>
    </citation>
    <scope>NUCLEOTIDE SEQUENCE [LARGE SCALE GENOMIC DNA]</scope>
    <source>
        <strain evidence="6 8">X2</strain>
    </source>
</reference>
<dbReference type="InterPro" id="IPR053967">
    <property type="entry name" value="LlgE_F_G-like_D1"/>
</dbReference>
<dbReference type="OrthoDB" id="9804559at2"/>
<dbReference type="AlphaFoldDB" id="A0A110A7M5"/>
<dbReference type="EMBL" id="CP014223">
    <property type="protein sequence ID" value="AMJ42378.1"/>
    <property type="molecule type" value="Genomic_DNA"/>
</dbReference>
<dbReference type="KEGG" id="cpro:CPRO_28360"/>
<dbReference type="InterPro" id="IPR001444">
    <property type="entry name" value="Flag_bb_rod_N"/>
</dbReference>
<keyword evidence="7" id="KW-0966">Cell projection</keyword>
<dbReference type="SUPFAM" id="SSF117143">
    <property type="entry name" value="Flagellar hook protein flgE"/>
    <property type="match status" value="1"/>
</dbReference>
<keyword evidence="8" id="KW-1185">Reference proteome</keyword>
<evidence type="ECO:0000313" key="8">
    <source>
        <dbReference type="Proteomes" id="UP000068026"/>
    </source>
</evidence>
<name>A0A110A7M5_ANAPI</name>
<dbReference type="PANTHER" id="PTHR30435:SF19">
    <property type="entry name" value="FLAGELLAR BASAL-BODY ROD PROTEIN FLGG"/>
    <property type="match status" value="1"/>
</dbReference>
<proteinExistence type="inferred from homology"/>
<dbReference type="GO" id="GO:0071978">
    <property type="term" value="P:bacterial-type flagellum-dependent swarming motility"/>
    <property type="evidence" value="ECO:0007669"/>
    <property type="project" value="TreeGrafter"/>
</dbReference>
<evidence type="ECO:0000259" key="5">
    <source>
        <dbReference type="Pfam" id="PF22692"/>
    </source>
</evidence>
<reference evidence="8" key="2">
    <citation type="submission" date="2016-01" db="EMBL/GenBank/DDBJ databases">
        <authorList>
            <person name="Poehlein A."/>
            <person name="Schlien K."/>
            <person name="Gottschalk G."/>
            <person name="Buckel W."/>
            <person name="Daniel R."/>
        </authorList>
    </citation>
    <scope>NUCLEOTIDE SEQUENCE [LARGE SCALE GENOMIC DNA]</scope>
    <source>
        <strain evidence="8">X2</strain>
    </source>
</reference>
<dbReference type="InterPro" id="IPR019776">
    <property type="entry name" value="Flagellar_basal_body_rod_CS"/>
</dbReference>
<keyword evidence="2" id="KW-0975">Bacterial flagellum</keyword>
<feature type="domain" description="Flagellar hook protein FlgE/F/G-like D1" evidence="5">
    <location>
        <begin position="90"/>
        <end position="153"/>
    </location>
</feature>
<comment type="subcellular location">
    <subcellularLocation>
        <location evidence="2">Bacterial flagellum basal body</location>
    </subcellularLocation>
</comment>
<dbReference type="InterPro" id="IPR037925">
    <property type="entry name" value="FlgE/F/G-like"/>
</dbReference>
<evidence type="ECO:0000313" key="9">
    <source>
        <dbReference type="Proteomes" id="UP000184204"/>
    </source>
</evidence>
<gene>
    <name evidence="6" type="primary">flgG_1</name>
    <name evidence="6" type="ORF">CPRO_28360</name>
    <name evidence="7" type="ORF">SAMN02745151_02492</name>
</gene>
<dbReference type="Proteomes" id="UP000068026">
    <property type="component" value="Chromosome"/>
</dbReference>